<dbReference type="InterPro" id="IPR036259">
    <property type="entry name" value="MFS_trans_sf"/>
</dbReference>
<feature type="transmembrane region" description="Helical" evidence="4">
    <location>
        <begin position="237"/>
        <end position="260"/>
    </location>
</feature>
<feature type="transmembrane region" description="Helical" evidence="4">
    <location>
        <begin position="50"/>
        <end position="71"/>
    </location>
</feature>
<dbReference type="PANTHER" id="PTHR23526:SF2">
    <property type="entry name" value="MAJOR FACILITATOR SUPERFAMILY (MFS) PROFILE DOMAIN-CONTAINING PROTEIN"/>
    <property type="match status" value="1"/>
</dbReference>
<feature type="transmembrane region" description="Helical" evidence="4">
    <location>
        <begin position="357"/>
        <end position="376"/>
    </location>
</feature>
<name>A0A5M4ATK8_9BACT</name>
<feature type="transmembrane region" description="Helical" evidence="4">
    <location>
        <begin position="78"/>
        <end position="96"/>
    </location>
</feature>
<keyword evidence="6" id="KW-1185">Reference proteome</keyword>
<dbReference type="EMBL" id="BLAX01000001">
    <property type="protein sequence ID" value="GET31269.1"/>
    <property type="molecule type" value="Genomic_DNA"/>
</dbReference>
<dbReference type="RefSeq" id="WP_025864867.1">
    <property type="nucleotide sequence ID" value="NZ_BLAX01000001.1"/>
</dbReference>
<keyword evidence="3 4" id="KW-0472">Membrane</keyword>
<evidence type="ECO:0000313" key="5">
    <source>
        <dbReference type="EMBL" id="GET31269.1"/>
    </source>
</evidence>
<dbReference type="Gene3D" id="1.20.1250.20">
    <property type="entry name" value="MFS general substrate transporter like domains"/>
    <property type="match status" value="2"/>
</dbReference>
<feature type="transmembrane region" description="Helical" evidence="4">
    <location>
        <begin position="140"/>
        <end position="161"/>
    </location>
</feature>
<dbReference type="GO" id="GO:0022857">
    <property type="term" value="F:transmembrane transporter activity"/>
    <property type="evidence" value="ECO:0007669"/>
    <property type="project" value="InterPro"/>
</dbReference>
<protein>
    <submittedName>
        <fullName evidence="5">MFS transporter</fullName>
    </submittedName>
</protein>
<dbReference type="PANTHER" id="PTHR23526">
    <property type="entry name" value="INTEGRAL MEMBRANE TRANSPORT PROTEIN-RELATED"/>
    <property type="match status" value="1"/>
</dbReference>
<keyword evidence="1 4" id="KW-0812">Transmembrane</keyword>
<dbReference type="Pfam" id="PF07690">
    <property type="entry name" value="MFS_1"/>
    <property type="match status" value="1"/>
</dbReference>
<dbReference type="OrthoDB" id="9774288at2"/>
<feature type="transmembrane region" description="Helical" evidence="4">
    <location>
        <begin position="295"/>
        <end position="316"/>
    </location>
</feature>
<evidence type="ECO:0000256" key="1">
    <source>
        <dbReference type="ARBA" id="ARBA00022692"/>
    </source>
</evidence>
<feature type="transmembrane region" description="Helical" evidence="4">
    <location>
        <begin position="272"/>
        <end position="289"/>
    </location>
</feature>
<dbReference type="InterPro" id="IPR052528">
    <property type="entry name" value="Sugar_transport-like"/>
</dbReference>
<dbReference type="Proteomes" id="UP000391834">
    <property type="component" value="Unassembled WGS sequence"/>
</dbReference>
<evidence type="ECO:0000256" key="3">
    <source>
        <dbReference type="ARBA" id="ARBA00023136"/>
    </source>
</evidence>
<evidence type="ECO:0000313" key="6">
    <source>
        <dbReference type="Proteomes" id="UP000391834"/>
    </source>
</evidence>
<comment type="caution">
    <text evidence="5">The sequence shown here is derived from an EMBL/GenBank/DDBJ whole genome shotgun (WGS) entry which is preliminary data.</text>
</comment>
<organism evidence="5 6">
    <name type="scientific">Prolixibacter bellariivorans</name>
    <dbReference type="NCBI Taxonomy" id="314319"/>
    <lineage>
        <taxon>Bacteria</taxon>
        <taxon>Pseudomonadati</taxon>
        <taxon>Bacteroidota</taxon>
        <taxon>Bacteroidia</taxon>
        <taxon>Marinilabiliales</taxon>
        <taxon>Prolixibacteraceae</taxon>
        <taxon>Prolixibacter</taxon>
    </lineage>
</organism>
<proteinExistence type="predicted"/>
<keyword evidence="2 4" id="KW-1133">Transmembrane helix</keyword>
<evidence type="ECO:0000256" key="4">
    <source>
        <dbReference type="SAM" id="Phobius"/>
    </source>
</evidence>
<sequence length="388" mass="43869">MNTYRTYRENLMYRYLLLLVVASAIGFQGWRTLFNNYAVDVVGVNGFQIGVIQSVREIPGFLTFFVIYLLLVIKEHRFAALSIVMLGGGVFMAGIFPSFGGLIFTTVVMSVGFHFFETTNQSLSLQYFDHTRIPRVLASFKSYGALTNITVGAVIWGISHYLPMQDLFYLFGGILVLVGLFALTRDPVDKTKPPQQRKLILRKKYWLFYTLNFLAGARRQIFVVFAIFLLVEKYGFSVQHITILFVLNNIMTFFLSPQVAKAIHRFGERTMLTVEYASLLLVFLGYGLIEDKNFATAMYLVDNLFFSFSIAINTYFQKKADPKDIAPSMAVGFTINHIMAVIIPVFGGLLWMYNWRIPFIAGAGIALTSLIFAQFVKTPVAINKATDG</sequence>
<evidence type="ECO:0000256" key="2">
    <source>
        <dbReference type="ARBA" id="ARBA00022989"/>
    </source>
</evidence>
<accession>A0A5M4ATK8</accession>
<gene>
    <name evidence="5" type="ORF">PbJCM13498_01320</name>
</gene>
<feature type="transmembrane region" description="Helical" evidence="4">
    <location>
        <begin position="328"/>
        <end position="351"/>
    </location>
</feature>
<dbReference type="InterPro" id="IPR011701">
    <property type="entry name" value="MFS"/>
</dbReference>
<feature type="transmembrane region" description="Helical" evidence="4">
    <location>
        <begin position="167"/>
        <end position="184"/>
    </location>
</feature>
<feature type="transmembrane region" description="Helical" evidence="4">
    <location>
        <begin position="12"/>
        <end position="30"/>
    </location>
</feature>
<feature type="transmembrane region" description="Helical" evidence="4">
    <location>
        <begin position="102"/>
        <end position="119"/>
    </location>
</feature>
<feature type="transmembrane region" description="Helical" evidence="4">
    <location>
        <begin position="205"/>
        <end position="231"/>
    </location>
</feature>
<reference evidence="5 6" key="1">
    <citation type="submission" date="2019-10" db="EMBL/GenBank/DDBJ databases">
        <title>Prolixibacter strains distinguished by the presence of nitrate reductase genes were adept at nitrate-dependent anaerobic corrosion of metallic iron and carbon steel.</title>
        <authorList>
            <person name="Iino T."/>
            <person name="Shono N."/>
            <person name="Ito K."/>
            <person name="Nakamura R."/>
            <person name="Sueoka K."/>
            <person name="Harayama S."/>
            <person name="Ohkuma M."/>
        </authorList>
    </citation>
    <scope>NUCLEOTIDE SEQUENCE [LARGE SCALE GENOMIC DNA]</scope>
    <source>
        <strain evidence="5 6">JCM 13498</strain>
    </source>
</reference>
<dbReference type="SUPFAM" id="SSF103473">
    <property type="entry name" value="MFS general substrate transporter"/>
    <property type="match status" value="1"/>
</dbReference>
<dbReference type="AlphaFoldDB" id="A0A5M4ATK8"/>